<protein>
    <submittedName>
        <fullName evidence="3">Single-strand binding protein family-domain-containing protein</fullName>
    </submittedName>
</protein>
<dbReference type="CDD" id="cd04496">
    <property type="entry name" value="SSB_OBF"/>
    <property type="match status" value="1"/>
</dbReference>
<dbReference type="PROSITE" id="PS50935">
    <property type="entry name" value="SSB"/>
    <property type="match status" value="1"/>
</dbReference>
<dbReference type="InterPro" id="IPR000424">
    <property type="entry name" value="Primosome_PriB/ssb"/>
</dbReference>
<comment type="caution">
    <text evidence="3">The sequence shown here is derived from an EMBL/GenBank/DDBJ whole genome shotgun (WGS) entry which is preliminary data.</text>
</comment>
<evidence type="ECO:0000256" key="2">
    <source>
        <dbReference type="PROSITE-ProRule" id="PRU00252"/>
    </source>
</evidence>
<accession>A0AAD4C7W3</accession>
<dbReference type="PANTHER" id="PTHR10302:SF0">
    <property type="entry name" value="SINGLE-STRANDED DNA-BINDING PROTEIN, MITOCHONDRIAL"/>
    <property type="match status" value="1"/>
</dbReference>
<sequence>MLWTSTRLAFSGVQRRTFASTPTRSYDLAKLVLVGRLGKDPELRTTKNDKEYISYSVATSNFPPAPPNPDGTRVENGVTWHHIVSFNPAQNNYLRTLSKGSRVYVEANYELRDPDPNADSSSPSGQRQIFLRHEAVRVLSTPYQQDTEMSSDQV</sequence>
<dbReference type="InterPro" id="IPR012340">
    <property type="entry name" value="NA-bd_OB-fold"/>
</dbReference>
<dbReference type="Pfam" id="PF00436">
    <property type="entry name" value="SSB"/>
    <property type="match status" value="1"/>
</dbReference>
<evidence type="ECO:0000256" key="1">
    <source>
        <dbReference type="ARBA" id="ARBA00023125"/>
    </source>
</evidence>
<dbReference type="GO" id="GO:0003697">
    <property type="term" value="F:single-stranded DNA binding"/>
    <property type="evidence" value="ECO:0007669"/>
    <property type="project" value="InterPro"/>
</dbReference>
<dbReference type="AlphaFoldDB" id="A0AAD4C7W3"/>
<reference evidence="3" key="2">
    <citation type="journal article" date="2020" name="Nat. Commun.">
        <title>Large-scale genome sequencing of mycorrhizal fungi provides insights into the early evolution of symbiotic traits.</title>
        <authorList>
            <person name="Miyauchi S."/>
            <person name="Kiss E."/>
            <person name="Kuo A."/>
            <person name="Drula E."/>
            <person name="Kohler A."/>
            <person name="Sanchez-Garcia M."/>
            <person name="Morin E."/>
            <person name="Andreopoulos B."/>
            <person name="Barry K.W."/>
            <person name="Bonito G."/>
            <person name="Buee M."/>
            <person name="Carver A."/>
            <person name="Chen C."/>
            <person name="Cichocki N."/>
            <person name="Clum A."/>
            <person name="Culley D."/>
            <person name="Crous P.W."/>
            <person name="Fauchery L."/>
            <person name="Girlanda M."/>
            <person name="Hayes R.D."/>
            <person name="Keri Z."/>
            <person name="LaButti K."/>
            <person name="Lipzen A."/>
            <person name="Lombard V."/>
            <person name="Magnuson J."/>
            <person name="Maillard F."/>
            <person name="Murat C."/>
            <person name="Nolan M."/>
            <person name="Ohm R.A."/>
            <person name="Pangilinan J."/>
            <person name="Pereira M.F."/>
            <person name="Perotto S."/>
            <person name="Peter M."/>
            <person name="Pfister S."/>
            <person name="Riley R."/>
            <person name="Sitrit Y."/>
            <person name="Stielow J.B."/>
            <person name="Szollosi G."/>
            <person name="Zifcakova L."/>
            <person name="Stursova M."/>
            <person name="Spatafora J.W."/>
            <person name="Tedersoo L."/>
            <person name="Vaario L.M."/>
            <person name="Yamada A."/>
            <person name="Yan M."/>
            <person name="Wang P."/>
            <person name="Xu J."/>
            <person name="Bruns T."/>
            <person name="Baldrian P."/>
            <person name="Vilgalys R."/>
            <person name="Dunand C."/>
            <person name="Henrissat B."/>
            <person name="Grigoriev I.V."/>
            <person name="Hibbett D."/>
            <person name="Nagy L.G."/>
            <person name="Martin F.M."/>
        </authorList>
    </citation>
    <scope>NUCLEOTIDE SEQUENCE</scope>
    <source>
        <strain evidence="3">BED1</strain>
    </source>
</reference>
<name>A0AAD4C7W3_BOLED</name>
<dbReference type="PANTHER" id="PTHR10302">
    <property type="entry name" value="SINGLE-STRANDED DNA-BINDING PROTEIN"/>
    <property type="match status" value="1"/>
</dbReference>
<reference evidence="3" key="1">
    <citation type="submission" date="2019-10" db="EMBL/GenBank/DDBJ databases">
        <authorList>
            <consortium name="DOE Joint Genome Institute"/>
            <person name="Kuo A."/>
            <person name="Miyauchi S."/>
            <person name="Kiss E."/>
            <person name="Drula E."/>
            <person name="Kohler A."/>
            <person name="Sanchez-Garcia M."/>
            <person name="Andreopoulos B."/>
            <person name="Barry K.W."/>
            <person name="Bonito G."/>
            <person name="Buee M."/>
            <person name="Carver A."/>
            <person name="Chen C."/>
            <person name="Cichocki N."/>
            <person name="Clum A."/>
            <person name="Culley D."/>
            <person name="Crous P.W."/>
            <person name="Fauchery L."/>
            <person name="Girlanda M."/>
            <person name="Hayes R."/>
            <person name="Keri Z."/>
            <person name="LaButti K."/>
            <person name="Lipzen A."/>
            <person name="Lombard V."/>
            <person name="Magnuson J."/>
            <person name="Maillard F."/>
            <person name="Morin E."/>
            <person name="Murat C."/>
            <person name="Nolan M."/>
            <person name="Ohm R."/>
            <person name="Pangilinan J."/>
            <person name="Pereira M."/>
            <person name="Perotto S."/>
            <person name="Peter M."/>
            <person name="Riley R."/>
            <person name="Sitrit Y."/>
            <person name="Stielow B."/>
            <person name="Szollosi G."/>
            <person name="Zifcakova L."/>
            <person name="Stursova M."/>
            <person name="Spatafora J.W."/>
            <person name="Tedersoo L."/>
            <person name="Vaario L.-M."/>
            <person name="Yamada A."/>
            <person name="Yan M."/>
            <person name="Wang P."/>
            <person name="Xu J."/>
            <person name="Bruns T."/>
            <person name="Baldrian P."/>
            <person name="Vilgalys R."/>
            <person name="Henrissat B."/>
            <person name="Grigoriev I.V."/>
            <person name="Hibbett D."/>
            <person name="Nagy L.G."/>
            <person name="Martin F.M."/>
        </authorList>
    </citation>
    <scope>NUCLEOTIDE SEQUENCE</scope>
    <source>
        <strain evidence="3">BED1</strain>
    </source>
</reference>
<organism evidence="3 4">
    <name type="scientific">Boletus edulis BED1</name>
    <dbReference type="NCBI Taxonomy" id="1328754"/>
    <lineage>
        <taxon>Eukaryota</taxon>
        <taxon>Fungi</taxon>
        <taxon>Dikarya</taxon>
        <taxon>Basidiomycota</taxon>
        <taxon>Agaricomycotina</taxon>
        <taxon>Agaricomycetes</taxon>
        <taxon>Agaricomycetidae</taxon>
        <taxon>Boletales</taxon>
        <taxon>Boletineae</taxon>
        <taxon>Boletaceae</taxon>
        <taxon>Boletoideae</taxon>
        <taxon>Boletus</taxon>
    </lineage>
</organism>
<dbReference type="Gene3D" id="2.40.50.140">
    <property type="entry name" value="Nucleic acid-binding proteins"/>
    <property type="match status" value="1"/>
</dbReference>
<gene>
    <name evidence="3" type="ORF">L210DRAFT_3609117</name>
</gene>
<dbReference type="GO" id="GO:0042645">
    <property type="term" value="C:mitochondrial nucleoid"/>
    <property type="evidence" value="ECO:0007669"/>
    <property type="project" value="TreeGrafter"/>
</dbReference>
<proteinExistence type="predicted"/>
<evidence type="ECO:0000313" key="3">
    <source>
        <dbReference type="EMBL" id="KAF8450858.1"/>
    </source>
</evidence>
<dbReference type="InterPro" id="IPR011344">
    <property type="entry name" value="ssDNA-bd"/>
</dbReference>
<keyword evidence="4" id="KW-1185">Reference proteome</keyword>
<keyword evidence="1 2" id="KW-0238">DNA-binding</keyword>
<dbReference type="Proteomes" id="UP001194468">
    <property type="component" value="Unassembled WGS sequence"/>
</dbReference>
<dbReference type="SUPFAM" id="SSF50249">
    <property type="entry name" value="Nucleic acid-binding proteins"/>
    <property type="match status" value="1"/>
</dbReference>
<evidence type="ECO:0000313" key="4">
    <source>
        <dbReference type="Proteomes" id="UP001194468"/>
    </source>
</evidence>
<dbReference type="EMBL" id="WHUW01000002">
    <property type="protein sequence ID" value="KAF8450858.1"/>
    <property type="molecule type" value="Genomic_DNA"/>
</dbReference>
<dbReference type="GO" id="GO:0006264">
    <property type="term" value="P:mitochondrial DNA replication"/>
    <property type="evidence" value="ECO:0007669"/>
    <property type="project" value="TreeGrafter"/>
</dbReference>